<dbReference type="InterPro" id="IPR027417">
    <property type="entry name" value="P-loop_NTPase"/>
</dbReference>
<protein>
    <submittedName>
        <fullName evidence="1">10768_t:CDS:1</fullName>
    </submittedName>
</protein>
<dbReference type="Proteomes" id="UP001153678">
    <property type="component" value="Unassembled WGS sequence"/>
</dbReference>
<keyword evidence="2" id="KW-1185">Reference proteome</keyword>
<proteinExistence type="predicted"/>
<dbReference type="AlphaFoldDB" id="A0A9W4X2H8"/>
<reference evidence="1" key="1">
    <citation type="submission" date="2022-08" db="EMBL/GenBank/DDBJ databases">
        <authorList>
            <person name="Kallberg Y."/>
            <person name="Tangrot J."/>
            <person name="Rosling A."/>
        </authorList>
    </citation>
    <scope>NUCLEOTIDE SEQUENCE</scope>
    <source>
        <strain evidence="1">Wild A</strain>
    </source>
</reference>
<comment type="caution">
    <text evidence="1">The sequence shown here is derived from an EMBL/GenBank/DDBJ whole genome shotgun (WGS) entry which is preliminary data.</text>
</comment>
<name>A0A9W4X2H8_9GLOM</name>
<feature type="non-terminal residue" evidence="1">
    <location>
        <position position="1"/>
    </location>
</feature>
<sequence length="71" mass="8030">IEIDSNDIRTVIHVKALIINLIQKAGRAGQNGNIAMYIVFFSKKDICTNYSIIAKYQEKYIITNALANEQN</sequence>
<dbReference type="Gene3D" id="3.40.50.300">
    <property type="entry name" value="P-loop containing nucleotide triphosphate hydrolases"/>
    <property type="match status" value="1"/>
</dbReference>
<gene>
    <name evidence="1" type="ORF">FWILDA_LOCUS17975</name>
</gene>
<dbReference type="OrthoDB" id="10261556at2759"/>
<accession>A0A9W4X2H8</accession>
<evidence type="ECO:0000313" key="2">
    <source>
        <dbReference type="Proteomes" id="UP001153678"/>
    </source>
</evidence>
<evidence type="ECO:0000313" key="1">
    <source>
        <dbReference type="EMBL" id="CAI2197235.1"/>
    </source>
</evidence>
<organism evidence="1 2">
    <name type="scientific">Funneliformis geosporum</name>
    <dbReference type="NCBI Taxonomy" id="1117311"/>
    <lineage>
        <taxon>Eukaryota</taxon>
        <taxon>Fungi</taxon>
        <taxon>Fungi incertae sedis</taxon>
        <taxon>Mucoromycota</taxon>
        <taxon>Glomeromycotina</taxon>
        <taxon>Glomeromycetes</taxon>
        <taxon>Glomerales</taxon>
        <taxon>Glomeraceae</taxon>
        <taxon>Funneliformis</taxon>
    </lineage>
</organism>
<dbReference type="SUPFAM" id="SSF52540">
    <property type="entry name" value="P-loop containing nucleoside triphosphate hydrolases"/>
    <property type="match status" value="1"/>
</dbReference>
<dbReference type="EMBL" id="CAMKVN010015905">
    <property type="protein sequence ID" value="CAI2197235.1"/>
    <property type="molecule type" value="Genomic_DNA"/>
</dbReference>